<evidence type="ECO:0000313" key="2">
    <source>
        <dbReference type="EMBL" id="GAA0567395.1"/>
    </source>
</evidence>
<dbReference type="PANTHER" id="PTHR33993">
    <property type="entry name" value="GLYOXALASE-RELATED"/>
    <property type="match status" value="1"/>
</dbReference>
<dbReference type="Gene3D" id="3.10.180.10">
    <property type="entry name" value="2,3-Dihydroxybiphenyl 1,2-Dioxygenase, domain 1"/>
    <property type="match status" value="1"/>
</dbReference>
<dbReference type="InterPro" id="IPR041581">
    <property type="entry name" value="Glyoxalase_6"/>
</dbReference>
<name>A0ABN1EK66_9PROT</name>
<dbReference type="EMBL" id="BAAADD010000003">
    <property type="protein sequence ID" value="GAA0567395.1"/>
    <property type="molecule type" value="Genomic_DNA"/>
</dbReference>
<dbReference type="PANTHER" id="PTHR33993:SF5">
    <property type="entry name" value="GLYOXALASE"/>
    <property type="match status" value="1"/>
</dbReference>
<dbReference type="InterPro" id="IPR037523">
    <property type="entry name" value="VOC_core"/>
</dbReference>
<accession>A0ABN1EK66</accession>
<dbReference type="Proteomes" id="UP001499951">
    <property type="component" value="Unassembled WGS sequence"/>
</dbReference>
<dbReference type="InterPro" id="IPR029068">
    <property type="entry name" value="Glyas_Bleomycin-R_OHBP_Dase"/>
</dbReference>
<feature type="domain" description="VOC" evidence="1">
    <location>
        <begin position="6"/>
        <end position="120"/>
    </location>
</feature>
<dbReference type="InterPro" id="IPR052164">
    <property type="entry name" value="Anthracycline_SecMetBiosynth"/>
</dbReference>
<dbReference type="SUPFAM" id="SSF54593">
    <property type="entry name" value="Glyoxalase/Bleomycin resistance protein/Dihydroxybiphenyl dioxygenase"/>
    <property type="match status" value="1"/>
</dbReference>
<proteinExistence type="predicted"/>
<evidence type="ECO:0000259" key="1">
    <source>
        <dbReference type="PROSITE" id="PS51819"/>
    </source>
</evidence>
<dbReference type="Pfam" id="PF18029">
    <property type="entry name" value="Glyoxalase_6"/>
    <property type="match status" value="1"/>
</dbReference>
<protein>
    <submittedName>
        <fullName evidence="2">VOC family protein</fullName>
    </submittedName>
</protein>
<comment type="caution">
    <text evidence="2">The sequence shown here is derived from an EMBL/GenBank/DDBJ whole genome shotgun (WGS) entry which is preliminary data.</text>
</comment>
<dbReference type="CDD" id="cd06587">
    <property type="entry name" value="VOC"/>
    <property type="match status" value="1"/>
</dbReference>
<gene>
    <name evidence="2" type="ORF">GCM10008942_14940</name>
</gene>
<evidence type="ECO:0000313" key="3">
    <source>
        <dbReference type="Proteomes" id="UP001499951"/>
    </source>
</evidence>
<dbReference type="RefSeq" id="WP_166932949.1">
    <property type="nucleotide sequence ID" value="NZ_BAAADD010000003.1"/>
</dbReference>
<sequence length="122" mass="13622">MAKITGLGGIFFKSPDPKTLAAWYRDVLGLELAEHGVAMLSYDAPGHPPFVVWTPFAADTNYFAPSSRELMVNFAVDDLDGFVAMLTEKSIAVLGREDYDYGRFAWIMDPDGTKIELWEPKE</sequence>
<reference evidence="3" key="1">
    <citation type="journal article" date="2019" name="Int. J. Syst. Evol. Microbiol.">
        <title>The Global Catalogue of Microorganisms (GCM) 10K type strain sequencing project: providing services to taxonomists for standard genome sequencing and annotation.</title>
        <authorList>
            <consortium name="The Broad Institute Genomics Platform"/>
            <consortium name="The Broad Institute Genome Sequencing Center for Infectious Disease"/>
            <person name="Wu L."/>
            <person name="Ma J."/>
        </authorList>
    </citation>
    <scope>NUCLEOTIDE SEQUENCE [LARGE SCALE GENOMIC DNA]</scope>
    <source>
        <strain evidence="3">JCM 15089</strain>
    </source>
</reference>
<keyword evidence="3" id="KW-1185">Reference proteome</keyword>
<organism evidence="2 3">
    <name type="scientific">Rhizomicrobium electricum</name>
    <dbReference type="NCBI Taxonomy" id="480070"/>
    <lineage>
        <taxon>Bacteria</taxon>
        <taxon>Pseudomonadati</taxon>
        <taxon>Pseudomonadota</taxon>
        <taxon>Alphaproteobacteria</taxon>
        <taxon>Micropepsales</taxon>
        <taxon>Micropepsaceae</taxon>
        <taxon>Rhizomicrobium</taxon>
    </lineage>
</organism>
<dbReference type="PROSITE" id="PS51819">
    <property type="entry name" value="VOC"/>
    <property type="match status" value="1"/>
</dbReference>